<dbReference type="PANTHER" id="PTHR24347">
    <property type="entry name" value="SERINE/THREONINE-PROTEIN KINASE"/>
    <property type="match status" value="1"/>
</dbReference>
<dbReference type="Proteomes" id="UP000039046">
    <property type="component" value="Unassembled WGS sequence"/>
</dbReference>
<dbReference type="InterPro" id="IPR008271">
    <property type="entry name" value="Ser/Thr_kinase_AS"/>
</dbReference>
<comment type="similarity">
    <text evidence="1">Belongs to the protein kinase superfamily. CAMK Ser/Thr protein kinase family. CHEK2 subfamily.</text>
</comment>
<dbReference type="SUPFAM" id="SSF49879">
    <property type="entry name" value="SMAD/FHA domain"/>
    <property type="match status" value="1"/>
</dbReference>
<feature type="domain" description="FHA" evidence="6">
    <location>
        <begin position="193"/>
        <end position="245"/>
    </location>
</feature>
<reference evidence="8 9" key="1">
    <citation type="journal article" date="2015" name="Genome Announc.">
        <title>Draft Genome Sequence and Gene Annotation of the Entomopathogenic Fungus Verticillium hemipterigenum.</title>
        <authorList>
            <person name="Horn F."/>
            <person name="Habel A."/>
            <person name="Scharf D.H."/>
            <person name="Dworschak J."/>
            <person name="Brakhage A.A."/>
            <person name="Guthke R."/>
            <person name="Hertweck C."/>
            <person name="Linde J."/>
        </authorList>
    </citation>
    <scope>NUCLEOTIDE SEQUENCE [LARGE SCALE GENOMIC DNA]</scope>
</reference>
<evidence type="ECO:0000256" key="2">
    <source>
        <dbReference type="ARBA" id="ARBA00022741"/>
    </source>
</evidence>
<feature type="compositionally biased region" description="Basic and acidic residues" evidence="5">
    <location>
        <begin position="22"/>
        <end position="31"/>
    </location>
</feature>
<dbReference type="SMART" id="SM00240">
    <property type="entry name" value="FHA"/>
    <property type="match status" value="1"/>
</dbReference>
<dbReference type="InterPro" id="IPR000253">
    <property type="entry name" value="FHA_dom"/>
</dbReference>
<feature type="region of interest" description="Disordered" evidence="5">
    <location>
        <begin position="611"/>
        <end position="658"/>
    </location>
</feature>
<feature type="binding site" evidence="4">
    <location>
        <position position="312"/>
    </location>
    <ligand>
        <name>ATP</name>
        <dbReference type="ChEBI" id="CHEBI:30616"/>
    </ligand>
</feature>
<evidence type="ECO:0000256" key="1">
    <source>
        <dbReference type="ARBA" id="ARBA00005575"/>
    </source>
</evidence>
<evidence type="ECO:0000256" key="5">
    <source>
        <dbReference type="SAM" id="MobiDB-lite"/>
    </source>
</evidence>
<dbReference type="InterPro" id="IPR011009">
    <property type="entry name" value="Kinase-like_dom_sf"/>
</dbReference>
<dbReference type="InterPro" id="IPR008984">
    <property type="entry name" value="SMAD_FHA_dom_sf"/>
</dbReference>
<sequence length="658" mass="73294">MPPQNEKSQLKRPRGSLPEDATESKKARRSEQPSADADGKTPVAHNQQLPTPGVKGDSVNDSNDITATPPGAKTDEDTPRKSDEHWSQSQVVALSSPPQDTQPVSQYTNMGDLRDDIEDEAEEGVWGYLQAWDAQFGDRPIVLKKRCACPESDSIAAAAAKEPNNANSSVPKAIRDEEAYERTKIKGVAAGGYLIGRHPECDVIVNDSVVSNRHCLIFAESNGTDTVAMLEDLSSNGTFVNEAIVGRNRSRELEDNDEIAIHRARFIFRYPKSRRTNGFLQQYTLLQKLGKGHFAEVYLCVEKSTGKRYAVKIFTSPGLEDKTKKDNLQAEIGMLMSVSHPNVLCLKDTFNEQDKVYLVLELAPEGELFNFIVANQKLKEDETRKLFKQLFQGIKYLHERNIVHRDIKPENILLVDKNLHVKLADFGLAKIIGEESFTTTLCGTPSYVAPEILADSKNRRYTKAVDVWSLGVVLYICLCGFPPFSDELYSRDFPYTLSQQIRTGRFDYPSPYWDSIGDPALDLIDSMLVVDPEKRFTIDQCLAHPWLTQAPVNVNDSTGLVGVLAGLDVNRRAPKRERTLLASLNEVEIPTHVASKEGQESIQIYTKSQGRVTNVPKEQGPSHNRAPEEFMNLGGKGDQQLYGDPGVDLKGKSPARKH</sequence>
<dbReference type="Gene3D" id="1.10.510.10">
    <property type="entry name" value="Transferase(Phosphotransferase) domain 1"/>
    <property type="match status" value="1"/>
</dbReference>
<evidence type="ECO:0000256" key="3">
    <source>
        <dbReference type="ARBA" id="ARBA00022840"/>
    </source>
</evidence>
<dbReference type="PROSITE" id="PS50011">
    <property type="entry name" value="PROTEIN_KINASE_DOM"/>
    <property type="match status" value="1"/>
</dbReference>
<dbReference type="PROSITE" id="PS00108">
    <property type="entry name" value="PROTEIN_KINASE_ST"/>
    <property type="match status" value="1"/>
</dbReference>
<dbReference type="STRING" id="1531966.A0A0A1TJ05"/>
<evidence type="ECO:0000259" key="6">
    <source>
        <dbReference type="PROSITE" id="PS50006"/>
    </source>
</evidence>
<keyword evidence="2 4" id="KW-0547">Nucleotide-binding</keyword>
<evidence type="ECO:0000313" key="8">
    <source>
        <dbReference type="EMBL" id="CEJ95064.1"/>
    </source>
</evidence>
<dbReference type="Pfam" id="PF00069">
    <property type="entry name" value="Pkinase"/>
    <property type="match status" value="1"/>
</dbReference>
<dbReference type="FunFam" id="1.10.510.10:FF:001380">
    <property type="entry name" value="Checkpoint kinase 2-like protein"/>
    <property type="match status" value="1"/>
</dbReference>
<evidence type="ECO:0000256" key="4">
    <source>
        <dbReference type="PROSITE-ProRule" id="PRU10141"/>
    </source>
</evidence>
<dbReference type="FunFam" id="3.30.200.20:FF:000042">
    <property type="entry name" value="Aurora kinase A"/>
    <property type="match status" value="1"/>
</dbReference>
<accession>A0A0A1TJ05</accession>
<dbReference type="SMART" id="SM00220">
    <property type="entry name" value="S_TKc"/>
    <property type="match status" value="1"/>
</dbReference>
<dbReference type="InterPro" id="IPR000719">
    <property type="entry name" value="Prot_kinase_dom"/>
</dbReference>
<keyword evidence="9" id="KW-1185">Reference proteome</keyword>
<proteinExistence type="inferred from homology"/>
<dbReference type="AlphaFoldDB" id="A0A0A1TJ05"/>
<dbReference type="PROSITE" id="PS00107">
    <property type="entry name" value="PROTEIN_KINASE_ATP"/>
    <property type="match status" value="1"/>
</dbReference>
<evidence type="ECO:0000313" key="9">
    <source>
        <dbReference type="Proteomes" id="UP000039046"/>
    </source>
</evidence>
<feature type="compositionally biased region" description="Polar residues" evidence="5">
    <location>
        <begin position="87"/>
        <end position="109"/>
    </location>
</feature>
<protein>
    <submittedName>
        <fullName evidence="8">Putative Checkpoint kinase 2-like protein</fullName>
    </submittedName>
</protein>
<dbReference type="PROSITE" id="PS50006">
    <property type="entry name" value="FHA_DOMAIN"/>
    <property type="match status" value="1"/>
</dbReference>
<dbReference type="HOGENOM" id="CLU_000288_171_0_1"/>
<dbReference type="SUPFAM" id="SSF56112">
    <property type="entry name" value="Protein kinase-like (PK-like)"/>
    <property type="match status" value="1"/>
</dbReference>
<dbReference type="Pfam" id="PF00498">
    <property type="entry name" value="FHA"/>
    <property type="match status" value="1"/>
</dbReference>
<feature type="region of interest" description="Disordered" evidence="5">
    <location>
        <begin position="1"/>
        <end position="109"/>
    </location>
</feature>
<gene>
    <name evidence="8" type="ORF">VHEMI10567</name>
</gene>
<keyword evidence="8" id="KW-0418">Kinase</keyword>
<evidence type="ECO:0000259" key="7">
    <source>
        <dbReference type="PROSITE" id="PS50011"/>
    </source>
</evidence>
<keyword evidence="8" id="KW-0808">Transferase</keyword>
<feature type="domain" description="Protein kinase" evidence="7">
    <location>
        <begin position="283"/>
        <end position="547"/>
    </location>
</feature>
<dbReference type="InterPro" id="IPR017441">
    <property type="entry name" value="Protein_kinase_ATP_BS"/>
</dbReference>
<dbReference type="Gene3D" id="2.60.200.20">
    <property type="match status" value="1"/>
</dbReference>
<dbReference type="CDD" id="cd05117">
    <property type="entry name" value="STKc_CAMK"/>
    <property type="match status" value="1"/>
</dbReference>
<dbReference type="GO" id="GO:0005524">
    <property type="term" value="F:ATP binding"/>
    <property type="evidence" value="ECO:0007669"/>
    <property type="project" value="UniProtKB-UniRule"/>
</dbReference>
<dbReference type="EMBL" id="CDHN01000008">
    <property type="protein sequence ID" value="CEJ95064.1"/>
    <property type="molecule type" value="Genomic_DNA"/>
</dbReference>
<dbReference type="GO" id="GO:0004672">
    <property type="term" value="F:protein kinase activity"/>
    <property type="evidence" value="ECO:0007669"/>
    <property type="project" value="InterPro"/>
</dbReference>
<feature type="compositionally biased region" description="Basic and acidic residues" evidence="5">
    <location>
        <begin position="73"/>
        <end position="86"/>
    </location>
</feature>
<dbReference type="OrthoDB" id="407410at2759"/>
<organism evidence="8 9">
    <name type="scientific">[Torrubiella] hemipterigena</name>
    <dbReference type="NCBI Taxonomy" id="1531966"/>
    <lineage>
        <taxon>Eukaryota</taxon>
        <taxon>Fungi</taxon>
        <taxon>Dikarya</taxon>
        <taxon>Ascomycota</taxon>
        <taxon>Pezizomycotina</taxon>
        <taxon>Sordariomycetes</taxon>
        <taxon>Hypocreomycetidae</taxon>
        <taxon>Hypocreales</taxon>
        <taxon>Clavicipitaceae</taxon>
        <taxon>Clavicipitaceae incertae sedis</taxon>
        <taxon>'Torrubiella' clade</taxon>
    </lineage>
</organism>
<keyword evidence="3 4" id="KW-0067">ATP-binding</keyword>
<name>A0A0A1TJ05_9HYPO</name>